<keyword evidence="3" id="KW-1185">Reference proteome</keyword>
<protein>
    <recommendedName>
        <fullName evidence="1">Rhodanese domain-containing protein</fullName>
    </recommendedName>
</protein>
<reference evidence="3" key="1">
    <citation type="journal article" date="2016" name="Nat. Commun.">
        <title>The Gonium pectorale genome demonstrates co-option of cell cycle regulation during the evolution of multicellularity.</title>
        <authorList>
            <person name="Hanschen E.R."/>
            <person name="Marriage T.N."/>
            <person name="Ferris P.J."/>
            <person name="Hamaji T."/>
            <person name="Toyoda A."/>
            <person name="Fujiyama A."/>
            <person name="Neme R."/>
            <person name="Noguchi H."/>
            <person name="Minakuchi Y."/>
            <person name="Suzuki M."/>
            <person name="Kawai-Toyooka H."/>
            <person name="Smith D.R."/>
            <person name="Sparks H."/>
            <person name="Anderson J."/>
            <person name="Bakaric R."/>
            <person name="Luria V."/>
            <person name="Karger A."/>
            <person name="Kirschner M.W."/>
            <person name="Durand P.M."/>
            <person name="Michod R.E."/>
            <person name="Nozaki H."/>
            <person name="Olson B.J."/>
        </authorList>
    </citation>
    <scope>NUCLEOTIDE SEQUENCE [LARGE SCALE GENOMIC DNA]</scope>
    <source>
        <strain evidence="3">NIES-2863</strain>
    </source>
</reference>
<organism evidence="2 3">
    <name type="scientific">Gonium pectorale</name>
    <name type="common">Green alga</name>
    <dbReference type="NCBI Taxonomy" id="33097"/>
    <lineage>
        <taxon>Eukaryota</taxon>
        <taxon>Viridiplantae</taxon>
        <taxon>Chlorophyta</taxon>
        <taxon>core chlorophytes</taxon>
        <taxon>Chlorophyceae</taxon>
        <taxon>CS clade</taxon>
        <taxon>Chlamydomonadales</taxon>
        <taxon>Volvocaceae</taxon>
        <taxon>Gonium</taxon>
    </lineage>
</organism>
<dbReference type="SMART" id="SM00450">
    <property type="entry name" value="RHOD"/>
    <property type="match status" value="1"/>
</dbReference>
<dbReference type="AlphaFoldDB" id="A0A150GV26"/>
<proteinExistence type="predicted"/>
<dbReference type="Pfam" id="PF00581">
    <property type="entry name" value="Rhodanese"/>
    <property type="match status" value="1"/>
</dbReference>
<evidence type="ECO:0000259" key="1">
    <source>
        <dbReference type="PROSITE" id="PS50206"/>
    </source>
</evidence>
<dbReference type="STRING" id="33097.A0A150GV26"/>
<dbReference type="InterPro" id="IPR052204">
    <property type="entry name" value="PpiC/parvulin_rotamase"/>
</dbReference>
<name>A0A150GV26_GONPE</name>
<dbReference type="EMBL" id="LSYV01000007">
    <property type="protein sequence ID" value="KXZ53644.1"/>
    <property type="molecule type" value="Genomic_DNA"/>
</dbReference>
<dbReference type="InterPro" id="IPR001763">
    <property type="entry name" value="Rhodanese-like_dom"/>
</dbReference>
<dbReference type="InterPro" id="IPR036873">
    <property type="entry name" value="Rhodanese-like_dom_sf"/>
</dbReference>
<accession>A0A150GV26</accession>
<dbReference type="OrthoDB" id="1911748at2759"/>
<evidence type="ECO:0000313" key="3">
    <source>
        <dbReference type="Proteomes" id="UP000075714"/>
    </source>
</evidence>
<dbReference type="SUPFAM" id="SSF52821">
    <property type="entry name" value="Rhodanese/Cell cycle control phosphatase"/>
    <property type="match status" value="1"/>
</dbReference>
<feature type="domain" description="Rhodanese" evidence="1">
    <location>
        <begin position="15"/>
        <end position="106"/>
    </location>
</feature>
<sequence length="108" mass="12076">MSASELAEMLSNPALREDVQLLDVREEWEWQTARIPGFTLLPLSTFSAWAGDITSRLNTERETVVLCHHGVRSMQMAQFLVGNGFTNVKNVTGGIDAYSRVDPSVPFY</sequence>
<dbReference type="Proteomes" id="UP000075714">
    <property type="component" value="Unassembled WGS sequence"/>
</dbReference>
<dbReference type="PANTHER" id="PTHR43629:SF2">
    <property type="entry name" value="RHODANESE-LIKE_PPIC DOMAIN-CONTAINING PROTEIN 12, CHLOROPLASTIC"/>
    <property type="match status" value="1"/>
</dbReference>
<evidence type="ECO:0000313" key="2">
    <source>
        <dbReference type="EMBL" id="KXZ53644.1"/>
    </source>
</evidence>
<comment type="caution">
    <text evidence="2">The sequence shown here is derived from an EMBL/GenBank/DDBJ whole genome shotgun (WGS) entry which is preliminary data.</text>
</comment>
<gene>
    <name evidence="2" type="ORF">GPECTOR_6g561</name>
</gene>
<dbReference type="PROSITE" id="PS50206">
    <property type="entry name" value="RHODANESE_3"/>
    <property type="match status" value="1"/>
</dbReference>
<dbReference type="PANTHER" id="PTHR43629">
    <property type="entry name" value="PEPTIDYL-PROLYL CIS-TRANS ISOMERASE"/>
    <property type="match status" value="1"/>
</dbReference>
<dbReference type="Gene3D" id="3.40.250.10">
    <property type="entry name" value="Rhodanese-like domain"/>
    <property type="match status" value="1"/>
</dbReference>